<gene>
    <name evidence="10" type="ORF">ACRB68_14260</name>
</gene>
<reference evidence="10 11" key="1">
    <citation type="submission" date="2019-10" db="EMBL/GenBank/DDBJ databases">
        <title>Actinomadura rubteroloni sp. nov. and Actinomadura macrotermitis sp. nov., isolated from the gut of fungus growing-termite Macrotermes natalensis.</title>
        <authorList>
            <person name="Benndorf R."/>
            <person name="Martin K."/>
            <person name="Kuefner M."/>
            <person name="De Beer W."/>
            <person name="Kaster A.-K."/>
            <person name="Vollmers J."/>
            <person name="Poulsen M."/>
            <person name="Beemelmanns C."/>
        </authorList>
    </citation>
    <scope>NUCLEOTIDE SEQUENCE [LARGE SCALE GENOMIC DNA]</scope>
    <source>
        <strain evidence="10 11">RB68</strain>
    </source>
</reference>
<dbReference type="PANTHER" id="PTHR30614:SF0">
    <property type="entry name" value="L-CYSTINE TRANSPORT SYSTEM PERMEASE PROTEIN TCYL"/>
    <property type="match status" value="1"/>
</dbReference>
<dbReference type="InterPro" id="IPR043429">
    <property type="entry name" value="ArtM/GltK/GlnP/TcyL/YhdX-like"/>
</dbReference>
<dbReference type="Pfam" id="PF00528">
    <property type="entry name" value="BPD_transp_1"/>
    <property type="match status" value="1"/>
</dbReference>
<accession>A0A7K0BRP8</accession>
<organism evidence="10 11">
    <name type="scientific">Actinomadura macrotermitis</name>
    <dbReference type="NCBI Taxonomy" id="2585200"/>
    <lineage>
        <taxon>Bacteria</taxon>
        <taxon>Bacillati</taxon>
        <taxon>Actinomycetota</taxon>
        <taxon>Actinomycetes</taxon>
        <taxon>Streptosporangiales</taxon>
        <taxon>Thermomonosporaceae</taxon>
        <taxon>Actinomadura</taxon>
    </lineage>
</organism>
<dbReference type="Proteomes" id="UP000487268">
    <property type="component" value="Unassembled WGS sequence"/>
</dbReference>
<dbReference type="RefSeq" id="WP_153531329.1">
    <property type="nucleotide sequence ID" value="NZ_WEGH01000001.1"/>
</dbReference>
<dbReference type="GO" id="GO:0043190">
    <property type="term" value="C:ATP-binding cassette (ABC) transporter complex"/>
    <property type="evidence" value="ECO:0007669"/>
    <property type="project" value="InterPro"/>
</dbReference>
<keyword evidence="3" id="KW-1003">Cell membrane</keyword>
<keyword evidence="4 8" id="KW-0812">Transmembrane</keyword>
<feature type="transmembrane region" description="Helical" evidence="8">
    <location>
        <begin position="28"/>
        <end position="47"/>
    </location>
</feature>
<keyword evidence="11" id="KW-1185">Reference proteome</keyword>
<feature type="transmembrane region" description="Helical" evidence="8">
    <location>
        <begin position="121"/>
        <end position="140"/>
    </location>
</feature>
<dbReference type="AlphaFoldDB" id="A0A7K0BRP8"/>
<keyword evidence="6 8" id="KW-1133">Transmembrane helix</keyword>
<evidence type="ECO:0000256" key="3">
    <source>
        <dbReference type="ARBA" id="ARBA00022475"/>
    </source>
</evidence>
<evidence type="ECO:0000256" key="7">
    <source>
        <dbReference type="ARBA" id="ARBA00023136"/>
    </source>
</evidence>
<dbReference type="GO" id="GO:0006865">
    <property type="term" value="P:amino acid transport"/>
    <property type="evidence" value="ECO:0007669"/>
    <property type="project" value="UniProtKB-KW"/>
</dbReference>
<keyword evidence="2 8" id="KW-0813">Transport</keyword>
<evidence type="ECO:0000256" key="1">
    <source>
        <dbReference type="ARBA" id="ARBA00004651"/>
    </source>
</evidence>
<evidence type="ECO:0000256" key="6">
    <source>
        <dbReference type="ARBA" id="ARBA00022989"/>
    </source>
</evidence>
<comment type="similarity">
    <text evidence="8">Belongs to the binding-protein-dependent transport system permease family.</text>
</comment>
<feature type="transmembrane region" description="Helical" evidence="8">
    <location>
        <begin position="152"/>
        <end position="172"/>
    </location>
</feature>
<proteinExistence type="inferred from homology"/>
<keyword evidence="5" id="KW-0029">Amino-acid transport</keyword>
<comment type="subcellular location">
    <subcellularLocation>
        <location evidence="1 8">Cell membrane</location>
        <topology evidence="1 8">Multi-pass membrane protein</topology>
    </subcellularLocation>
</comment>
<sequence length="308" mass="33737">MTVSVSKDDGGGRPETIRAVPVRHPGRWAGALVVLVLAAMFVHFLLTNKALNWPEQGKFLFSSAVLHGLWNTIWLTLAAMVGGVTLGVILALMRMSPNPLMSGASWVYLWFFRGTPLYTQLLIWGAIGALLPTISIGIPFGPEFHTWQTQKLINAALAAALGLILNEAAYMAEIVRAGILSVDEGQQEAASALGMSRMQTMRRIVLPQAMRVIVPPTGNETISMLKNTSLVAAVPYAELTWTSQTIYAETYQVIPMLVMACLWYLFLSSLMMIGQFYLERYFGRGTSRSRAGRSRLRTLGMLRLGGGG</sequence>
<dbReference type="InterPro" id="IPR000515">
    <property type="entry name" value="MetI-like"/>
</dbReference>
<dbReference type="GO" id="GO:0022857">
    <property type="term" value="F:transmembrane transporter activity"/>
    <property type="evidence" value="ECO:0007669"/>
    <property type="project" value="InterPro"/>
</dbReference>
<evidence type="ECO:0000256" key="5">
    <source>
        <dbReference type="ARBA" id="ARBA00022970"/>
    </source>
</evidence>
<dbReference type="SUPFAM" id="SSF161098">
    <property type="entry name" value="MetI-like"/>
    <property type="match status" value="1"/>
</dbReference>
<dbReference type="InterPro" id="IPR035906">
    <property type="entry name" value="MetI-like_sf"/>
</dbReference>
<dbReference type="CDD" id="cd06261">
    <property type="entry name" value="TM_PBP2"/>
    <property type="match status" value="1"/>
</dbReference>
<dbReference type="PROSITE" id="PS50928">
    <property type="entry name" value="ABC_TM1"/>
    <property type="match status" value="1"/>
</dbReference>
<dbReference type="EMBL" id="WEGH01000001">
    <property type="protein sequence ID" value="MQY03384.1"/>
    <property type="molecule type" value="Genomic_DNA"/>
</dbReference>
<evidence type="ECO:0000256" key="4">
    <source>
        <dbReference type="ARBA" id="ARBA00022692"/>
    </source>
</evidence>
<keyword evidence="7 8" id="KW-0472">Membrane</keyword>
<evidence type="ECO:0000313" key="10">
    <source>
        <dbReference type="EMBL" id="MQY03384.1"/>
    </source>
</evidence>
<dbReference type="OrthoDB" id="92598at2"/>
<evidence type="ECO:0000259" key="9">
    <source>
        <dbReference type="PROSITE" id="PS50928"/>
    </source>
</evidence>
<dbReference type="FunFam" id="1.10.3720.10:FF:000006">
    <property type="entry name" value="Glutamate/aspartate ABC transporter, permease protein GltK"/>
    <property type="match status" value="1"/>
</dbReference>
<evidence type="ECO:0000256" key="2">
    <source>
        <dbReference type="ARBA" id="ARBA00022448"/>
    </source>
</evidence>
<feature type="transmembrane region" description="Helical" evidence="8">
    <location>
        <begin position="253"/>
        <end position="278"/>
    </location>
</feature>
<comment type="caution">
    <text evidence="10">The sequence shown here is derived from an EMBL/GenBank/DDBJ whole genome shotgun (WGS) entry which is preliminary data.</text>
</comment>
<dbReference type="NCBIfam" id="TIGR01726">
    <property type="entry name" value="HEQRo_perm_3TM"/>
    <property type="match status" value="1"/>
</dbReference>
<dbReference type="InterPro" id="IPR010065">
    <property type="entry name" value="AA_ABC_transptr_permease_3TM"/>
</dbReference>
<protein>
    <recommendedName>
        <fullName evidence="9">ABC transmembrane type-1 domain-containing protein</fullName>
    </recommendedName>
</protein>
<evidence type="ECO:0000256" key="8">
    <source>
        <dbReference type="RuleBase" id="RU363032"/>
    </source>
</evidence>
<feature type="transmembrane region" description="Helical" evidence="8">
    <location>
        <begin position="68"/>
        <end position="93"/>
    </location>
</feature>
<feature type="domain" description="ABC transmembrane type-1" evidence="9">
    <location>
        <begin position="69"/>
        <end position="272"/>
    </location>
</feature>
<name>A0A7K0BRP8_9ACTN</name>
<dbReference type="Gene3D" id="1.10.3720.10">
    <property type="entry name" value="MetI-like"/>
    <property type="match status" value="1"/>
</dbReference>
<dbReference type="PANTHER" id="PTHR30614">
    <property type="entry name" value="MEMBRANE COMPONENT OF AMINO ACID ABC TRANSPORTER"/>
    <property type="match status" value="1"/>
</dbReference>
<evidence type="ECO:0000313" key="11">
    <source>
        <dbReference type="Proteomes" id="UP000487268"/>
    </source>
</evidence>